<evidence type="ECO:0000313" key="7">
    <source>
        <dbReference type="EMBL" id="RMY06065.1"/>
    </source>
</evidence>
<dbReference type="GO" id="GO:0036228">
    <property type="term" value="P:protein localization to nuclear inner membrane"/>
    <property type="evidence" value="ECO:0007669"/>
    <property type="project" value="TreeGrafter"/>
</dbReference>
<dbReference type="Pfam" id="PF13874">
    <property type="entry name" value="Nup54"/>
    <property type="match status" value="1"/>
</dbReference>
<dbReference type="GO" id="GO:0044613">
    <property type="term" value="C:nuclear pore central transport channel"/>
    <property type="evidence" value="ECO:0007669"/>
    <property type="project" value="TreeGrafter"/>
</dbReference>
<keyword evidence="3" id="KW-0539">Nucleus</keyword>
<dbReference type="Gene3D" id="1.20.5.3600">
    <property type="match status" value="1"/>
</dbReference>
<dbReference type="PANTHER" id="PTHR13000:SF0">
    <property type="entry name" value="NUCLEOPORIN P54"/>
    <property type="match status" value="1"/>
</dbReference>
<dbReference type="AlphaFoldDB" id="A0A3M6YSQ4"/>
<dbReference type="VEuPathDB" id="FungiDB:BTJ68_09164"/>
<keyword evidence="2" id="KW-0813">Transport</keyword>
<dbReference type="Proteomes" id="UP000282582">
    <property type="component" value="Unassembled WGS sequence"/>
</dbReference>
<gene>
    <name evidence="7" type="ORF">D0868_06064</name>
    <name evidence="6" type="ORF">D0869_06490</name>
</gene>
<evidence type="ECO:0000313" key="8">
    <source>
        <dbReference type="Proteomes" id="UP000281245"/>
    </source>
</evidence>
<evidence type="ECO:0000256" key="2">
    <source>
        <dbReference type="ARBA" id="ARBA00022448"/>
    </source>
</evidence>
<evidence type="ECO:0000313" key="6">
    <source>
        <dbReference type="EMBL" id="RMX81853.1"/>
    </source>
</evidence>
<accession>A0A3M6YSQ4</accession>
<dbReference type="OrthoDB" id="6162375at2759"/>
<reference evidence="8 9" key="1">
    <citation type="journal article" date="2018" name="BMC Genomics">
        <title>Genomic evidence for intraspecific hybridization in a clonal and extremely halotolerant yeast.</title>
        <authorList>
            <person name="Gostincar C."/>
            <person name="Stajich J.E."/>
            <person name="Zupancic J."/>
            <person name="Zalar P."/>
            <person name="Gunde-Cimerman N."/>
        </authorList>
    </citation>
    <scope>NUCLEOTIDE SEQUENCE [LARGE SCALE GENOMIC DNA]</scope>
    <source>
        <strain evidence="7 9">EXF-6654</strain>
        <strain evidence="6 8">EXF-6656</strain>
    </source>
</reference>
<feature type="region of interest" description="Disordered" evidence="4">
    <location>
        <begin position="274"/>
        <end position="293"/>
    </location>
</feature>
<name>A0A3M6YSQ4_HORWE</name>
<evidence type="ECO:0000256" key="3">
    <source>
        <dbReference type="ARBA" id="ARBA00023242"/>
    </source>
</evidence>
<dbReference type="EMBL" id="QWIJ01000480">
    <property type="protein sequence ID" value="RMX81853.1"/>
    <property type="molecule type" value="Genomic_DNA"/>
</dbReference>
<dbReference type="GO" id="GO:0017056">
    <property type="term" value="F:structural constituent of nuclear pore"/>
    <property type="evidence" value="ECO:0007669"/>
    <property type="project" value="TreeGrafter"/>
</dbReference>
<dbReference type="InterPro" id="IPR025712">
    <property type="entry name" value="Nup54_alpha-helical_dom"/>
</dbReference>
<dbReference type="Proteomes" id="UP000281245">
    <property type="component" value="Unassembled WGS sequence"/>
</dbReference>
<evidence type="ECO:0000256" key="1">
    <source>
        <dbReference type="ARBA" id="ARBA00004123"/>
    </source>
</evidence>
<organism evidence="7 9">
    <name type="scientific">Hortaea werneckii</name>
    <name type="common">Black yeast</name>
    <name type="synonym">Cladosporium werneckii</name>
    <dbReference type="NCBI Taxonomy" id="91943"/>
    <lineage>
        <taxon>Eukaryota</taxon>
        <taxon>Fungi</taxon>
        <taxon>Dikarya</taxon>
        <taxon>Ascomycota</taxon>
        <taxon>Pezizomycotina</taxon>
        <taxon>Dothideomycetes</taxon>
        <taxon>Dothideomycetidae</taxon>
        <taxon>Mycosphaerellales</taxon>
        <taxon>Teratosphaeriaceae</taxon>
        <taxon>Hortaea</taxon>
    </lineage>
</organism>
<feature type="region of interest" description="Disordered" evidence="4">
    <location>
        <begin position="1"/>
        <end position="51"/>
    </location>
</feature>
<dbReference type="InterPro" id="IPR024864">
    <property type="entry name" value="Nup54/Nup57/Nup44"/>
</dbReference>
<dbReference type="Pfam" id="PF18570">
    <property type="entry name" value="Nup54_57_C"/>
    <property type="match status" value="1"/>
</dbReference>
<dbReference type="Gene3D" id="1.20.5.490">
    <property type="entry name" value="Single helix bin"/>
    <property type="match status" value="1"/>
</dbReference>
<feature type="region of interest" description="Disordered" evidence="4">
    <location>
        <begin position="111"/>
        <end position="134"/>
    </location>
</feature>
<feature type="domain" description="Nucleoporin Nup54 alpha-helical" evidence="5">
    <location>
        <begin position="112"/>
        <end position="255"/>
    </location>
</feature>
<evidence type="ECO:0000259" key="5">
    <source>
        <dbReference type="Pfam" id="PF13874"/>
    </source>
</evidence>
<evidence type="ECO:0000256" key="4">
    <source>
        <dbReference type="SAM" id="MobiDB-lite"/>
    </source>
</evidence>
<proteinExistence type="predicted"/>
<sequence>MSLFGNATSNTGGSSLFGNNQQSSNTGGGGSLFGNNNQQSSNTGGLSLAQQQDLARTRLSQVGLNPTERTGVITQTENLVRKWDPNSQDTLLQTYLYNAVNAAYAPFYHPTQGEKEDDWERALSEAPTLSGPENDGTKMVPVLVRGFKALGDRVEYQANFVNNLRARLHEMNNSLSAIIAAHQERISVSLEERRRQHVALRERTLRLAVKVQVLRNRGYALDAQEEGLRKQLLALSHSVNDPSFVGREDDIWGRMVALRDRARWLEEETKRIGGVGGMQTKDGGGEGGGNVGKVPEYVVEKTQKILRDYDGQLRHLGWELEEVRKEFEEWQGVRQGDGGRR</sequence>
<dbReference type="EMBL" id="QWIK01000445">
    <property type="protein sequence ID" value="RMY06065.1"/>
    <property type="molecule type" value="Genomic_DNA"/>
</dbReference>
<protein>
    <recommendedName>
        <fullName evidence="5">Nucleoporin Nup54 alpha-helical domain-containing protein</fullName>
    </recommendedName>
</protein>
<comment type="caution">
    <text evidence="7">The sequence shown here is derived from an EMBL/GenBank/DDBJ whole genome shotgun (WGS) entry which is preliminary data.</text>
</comment>
<dbReference type="GO" id="GO:0006999">
    <property type="term" value="P:nuclear pore organization"/>
    <property type="evidence" value="ECO:0007669"/>
    <property type="project" value="TreeGrafter"/>
</dbReference>
<dbReference type="PANTHER" id="PTHR13000">
    <property type="entry name" value="NUCLEOPORIN P54"/>
    <property type="match status" value="1"/>
</dbReference>
<comment type="subcellular location">
    <subcellularLocation>
        <location evidence="1">Nucleus</location>
    </subcellularLocation>
</comment>
<feature type="compositionally biased region" description="Basic and acidic residues" evidence="4">
    <location>
        <begin position="112"/>
        <end position="123"/>
    </location>
</feature>
<feature type="compositionally biased region" description="Polar residues" evidence="4">
    <location>
        <begin position="1"/>
        <end position="17"/>
    </location>
</feature>
<evidence type="ECO:0000313" key="9">
    <source>
        <dbReference type="Proteomes" id="UP000282582"/>
    </source>
</evidence>
<dbReference type="GO" id="GO:0006607">
    <property type="term" value="P:NLS-bearing protein import into nucleus"/>
    <property type="evidence" value="ECO:0007669"/>
    <property type="project" value="TreeGrafter"/>
</dbReference>